<feature type="transmembrane region" description="Helical" evidence="10">
    <location>
        <begin position="7"/>
        <end position="25"/>
    </location>
</feature>
<keyword evidence="9" id="KW-0902">Two-component regulatory system</keyword>
<dbReference type="Pfam" id="PF13426">
    <property type="entry name" value="PAS_9"/>
    <property type="match status" value="1"/>
</dbReference>
<feature type="domain" description="PAS" evidence="12">
    <location>
        <begin position="201"/>
        <end position="254"/>
    </location>
</feature>
<dbReference type="PANTHER" id="PTHR43065">
    <property type="entry name" value="SENSOR HISTIDINE KINASE"/>
    <property type="match status" value="1"/>
</dbReference>
<dbReference type="SMART" id="SM00387">
    <property type="entry name" value="HATPase_c"/>
    <property type="match status" value="1"/>
</dbReference>
<dbReference type="GO" id="GO:0005524">
    <property type="term" value="F:ATP binding"/>
    <property type="evidence" value="ECO:0007669"/>
    <property type="project" value="UniProtKB-KW"/>
</dbReference>
<comment type="caution">
    <text evidence="14">The sequence shown here is derived from an EMBL/GenBank/DDBJ whole genome shotgun (WGS) entry which is preliminary data.</text>
</comment>
<dbReference type="SUPFAM" id="SSF55785">
    <property type="entry name" value="PYP-like sensor domain (PAS domain)"/>
    <property type="match status" value="2"/>
</dbReference>
<proteinExistence type="predicted"/>
<keyword evidence="4" id="KW-0808">Transferase</keyword>
<name>A0A372L647_9BACI</name>
<dbReference type="InterPro" id="IPR035965">
    <property type="entry name" value="PAS-like_dom_sf"/>
</dbReference>
<evidence type="ECO:0000256" key="10">
    <source>
        <dbReference type="SAM" id="Phobius"/>
    </source>
</evidence>
<dbReference type="InterPro" id="IPR000014">
    <property type="entry name" value="PAS"/>
</dbReference>
<dbReference type="PROSITE" id="PS50109">
    <property type="entry name" value="HIS_KIN"/>
    <property type="match status" value="1"/>
</dbReference>
<sequence>MSKRKGLLLYILFGVFWVFATDFIIDKYIADKDVFMMIQKAKGLFFILLTGFLLYFFLSKNEKYIELKEEERRLHTLINSMVDFVNFKDGEGKWIEANDFGLNLFELKGVDYKGKKDSDLAEYSSFYKDVLKYCEISDEEAWKAKVVTRCEEMIPLPSGDFKTFDTIKVPLFHQDGSRKSLVVMGRDITERINAEKKLSKNRQQYKSLFDYNPDPVYMMDLNGILTDVNPQFESIVGLSHNKVIGASINDFIFPFEEEKNKLMQAFAYVKKHKTGMNTGDIRFCIMDRIAIFSCTFVPILIDDRLTGIISYAKDVTHIRETEERLRKTEKLSVVGELAASVAHEVRNPLTSLKGFVQLLKDGESQYQHYYSIMLNELDRINQIVSELLVLAKPQQMKFEEYNLVHLMTDVKSLLEPQANLYGTHMIFDVKHKLPSISCEANQLKQVFINIIKNSIEASSKKIHIDLQAEKDWMTITVKDDGCGIEKNRIKHLGEPFYSSKEKGTGLGLTVSYRIIEAHRGKISIKSEVDNGTEIKIALPVS</sequence>
<dbReference type="PROSITE" id="PS50113">
    <property type="entry name" value="PAC"/>
    <property type="match status" value="1"/>
</dbReference>
<dbReference type="AlphaFoldDB" id="A0A372L647"/>
<evidence type="ECO:0000256" key="6">
    <source>
        <dbReference type="ARBA" id="ARBA00022777"/>
    </source>
</evidence>
<evidence type="ECO:0000313" key="14">
    <source>
        <dbReference type="EMBL" id="RFU60457.1"/>
    </source>
</evidence>
<dbReference type="GO" id="GO:0030435">
    <property type="term" value="P:sporulation resulting in formation of a cellular spore"/>
    <property type="evidence" value="ECO:0007669"/>
    <property type="project" value="UniProtKB-KW"/>
</dbReference>
<gene>
    <name evidence="14" type="ORF">D0466_21675</name>
</gene>
<keyword evidence="15" id="KW-1185">Reference proteome</keyword>
<evidence type="ECO:0000256" key="3">
    <source>
        <dbReference type="ARBA" id="ARBA00022553"/>
    </source>
</evidence>
<accession>A0A372L647</accession>
<dbReference type="OrthoDB" id="9815750at2"/>
<protein>
    <recommendedName>
        <fullName evidence="2">histidine kinase</fullName>
        <ecNumber evidence="2">2.7.13.3</ecNumber>
    </recommendedName>
</protein>
<dbReference type="Pfam" id="PF02518">
    <property type="entry name" value="HATPase_c"/>
    <property type="match status" value="1"/>
</dbReference>
<dbReference type="SMART" id="SM00091">
    <property type="entry name" value="PAS"/>
    <property type="match status" value="2"/>
</dbReference>
<evidence type="ECO:0000256" key="1">
    <source>
        <dbReference type="ARBA" id="ARBA00000085"/>
    </source>
</evidence>
<feature type="transmembrane region" description="Helical" evidence="10">
    <location>
        <begin position="37"/>
        <end position="58"/>
    </location>
</feature>
<keyword evidence="7" id="KW-0067">ATP-binding</keyword>
<evidence type="ECO:0000256" key="4">
    <source>
        <dbReference type="ARBA" id="ARBA00022679"/>
    </source>
</evidence>
<dbReference type="InterPro" id="IPR036890">
    <property type="entry name" value="HATPase_C_sf"/>
</dbReference>
<feature type="domain" description="PAC" evidence="13">
    <location>
        <begin position="148"/>
        <end position="200"/>
    </location>
</feature>
<evidence type="ECO:0000256" key="5">
    <source>
        <dbReference type="ARBA" id="ARBA00022741"/>
    </source>
</evidence>
<dbReference type="Pfam" id="PF00512">
    <property type="entry name" value="HisKA"/>
    <property type="match status" value="1"/>
</dbReference>
<dbReference type="InterPro" id="IPR003594">
    <property type="entry name" value="HATPase_dom"/>
</dbReference>
<dbReference type="SUPFAM" id="SSF47384">
    <property type="entry name" value="Homodimeric domain of signal transducing histidine kinase"/>
    <property type="match status" value="1"/>
</dbReference>
<dbReference type="EC" id="2.7.13.3" evidence="2"/>
<dbReference type="Gene3D" id="3.30.565.10">
    <property type="entry name" value="Histidine kinase-like ATPase, C-terminal domain"/>
    <property type="match status" value="1"/>
</dbReference>
<dbReference type="Proteomes" id="UP000262939">
    <property type="component" value="Unassembled WGS sequence"/>
</dbReference>
<evidence type="ECO:0000256" key="7">
    <source>
        <dbReference type="ARBA" id="ARBA00022840"/>
    </source>
</evidence>
<dbReference type="InterPro" id="IPR005467">
    <property type="entry name" value="His_kinase_dom"/>
</dbReference>
<keyword evidence="6" id="KW-0418">Kinase</keyword>
<dbReference type="CDD" id="cd00130">
    <property type="entry name" value="PAS"/>
    <property type="match status" value="1"/>
</dbReference>
<dbReference type="InterPro" id="IPR036097">
    <property type="entry name" value="HisK_dim/P_sf"/>
</dbReference>
<dbReference type="CDD" id="cd00075">
    <property type="entry name" value="HATPase"/>
    <property type="match status" value="1"/>
</dbReference>
<dbReference type="FunFam" id="1.10.287.130:FF:000040">
    <property type="entry name" value="PAS domain-containing sensor histidine kinase"/>
    <property type="match status" value="1"/>
</dbReference>
<keyword evidence="5" id="KW-0547">Nucleotide-binding</keyword>
<evidence type="ECO:0000313" key="15">
    <source>
        <dbReference type="Proteomes" id="UP000262939"/>
    </source>
</evidence>
<evidence type="ECO:0000259" key="13">
    <source>
        <dbReference type="PROSITE" id="PS50113"/>
    </source>
</evidence>
<dbReference type="SMART" id="SM00388">
    <property type="entry name" value="HisKA"/>
    <property type="match status" value="1"/>
</dbReference>
<dbReference type="InterPro" id="IPR000700">
    <property type="entry name" value="PAS-assoc_C"/>
</dbReference>
<dbReference type="GO" id="GO:0000155">
    <property type="term" value="F:phosphorelay sensor kinase activity"/>
    <property type="evidence" value="ECO:0007669"/>
    <property type="project" value="InterPro"/>
</dbReference>
<dbReference type="PROSITE" id="PS50112">
    <property type="entry name" value="PAS"/>
    <property type="match status" value="1"/>
</dbReference>
<dbReference type="EMBL" id="QVTD01000026">
    <property type="protein sequence ID" value="RFU60457.1"/>
    <property type="molecule type" value="Genomic_DNA"/>
</dbReference>
<keyword evidence="3" id="KW-0597">Phosphoprotein</keyword>
<keyword evidence="10" id="KW-1133">Transmembrane helix</keyword>
<keyword evidence="8" id="KW-0749">Sporulation</keyword>
<dbReference type="InterPro" id="IPR013656">
    <property type="entry name" value="PAS_4"/>
</dbReference>
<feature type="domain" description="Histidine kinase" evidence="11">
    <location>
        <begin position="340"/>
        <end position="541"/>
    </location>
</feature>
<comment type="catalytic activity">
    <reaction evidence="1">
        <text>ATP + protein L-histidine = ADP + protein N-phospho-L-histidine.</text>
        <dbReference type="EC" id="2.7.13.3"/>
    </reaction>
</comment>
<dbReference type="NCBIfam" id="TIGR00229">
    <property type="entry name" value="sensory_box"/>
    <property type="match status" value="2"/>
</dbReference>
<dbReference type="PRINTS" id="PR00344">
    <property type="entry name" value="BCTRLSENSOR"/>
</dbReference>
<evidence type="ECO:0000256" key="9">
    <source>
        <dbReference type="ARBA" id="ARBA00023012"/>
    </source>
</evidence>
<dbReference type="SUPFAM" id="SSF55874">
    <property type="entry name" value="ATPase domain of HSP90 chaperone/DNA topoisomerase II/histidine kinase"/>
    <property type="match status" value="1"/>
</dbReference>
<evidence type="ECO:0000259" key="11">
    <source>
        <dbReference type="PROSITE" id="PS50109"/>
    </source>
</evidence>
<keyword evidence="10" id="KW-0812">Transmembrane</keyword>
<dbReference type="PANTHER" id="PTHR43065:SF34">
    <property type="entry name" value="SPORULATION KINASE A"/>
    <property type="match status" value="1"/>
</dbReference>
<organism evidence="14 15">
    <name type="scientific">Peribacillus glennii</name>
    <dbReference type="NCBI Taxonomy" id="2303991"/>
    <lineage>
        <taxon>Bacteria</taxon>
        <taxon>Bacillati</taxon>
        <taxon>Bacillota</taxon>
        <taxon>Bacilli</taxon>
        <taxon>Bacillales</taxon>
        <taxon>Bacillaceae</taxon>
        <taxon>Peribacillus</taxon>
    </lineage>
</organism>
<evidence type="ECO:0000259" key="12">
    <source>
        <dbReference type="PROSITE" id="PS50112"/>
    </source>
</evidence>
<evidence type="ECO:0000256" key="2">
    <source>
        <dbReference type="ARBA" id="ARBA00012438"/>
    </source>
</evidence>
<evidence type="ECO:0000256" key="8">
    <source>
        <dbReference type="ARBA" id="ARBA00022969"/>
    </source>
</evidence>
<reference evidence="14 15" key="1">
    <citation type="submission" date="2018-08" db="EMBL/GenBank/DDBJ databases">
        <title>Bacillus chawlae sp. nov., Bacillus glennii sp. nov., and Bacillus saganii sp. nov. Isolated from the Vehicle Assembly Building at Kennedy Space Center where the Viking Spacecraft were Assembled.</title>
        <authorList>
            <person name="Seuylemezian A."/>
            <person name="Vaishampayan P."/>
        </authorList>
    </citation>
    <scope>NUCLEOTIDE SEQUENCE [LARGE SCALE GENOMIC DNA]</scope>
    <source>
        <strain evidence="14 15">V44-8</strain>
    </source>
</reference>
<dbReference type="InterPro" id="IPR003661">
    <property type="entry name" value="HisK_dim/P_dom"/>
</dbReference>
<dbReference type="InterPro" id="IPR004358">
    <property type="entry name" value="Sig_transdc_His_kin-like_C"/>
</dbReference>
<dbReference type="CDD" id="cd00082">
    <property type="entry name" value="HisKA"/>
    <property type="match status" value="1"/>
</dbReference>
<dbReference type="Gene3D" id="1.10.287.130">
    <property type="match status" value="1"/>
</dbReference>
<dbReference type="Gene3D" id="3.30.450.20">
    <property type="entry name" value="PAS domain"/>
    <property type="match status" value="2"/>
</dbReference>
<dbReference type="Pfam" id="PF08448">
    <property type="entry name" value="PAS_4"/>
    <property type="match status" value="1"/>
</dbReference>
<keyword evidence="10" id="KW-0472">Membrane</keyword>